<evidence type="ECO:0000256" key="1">
    <source>
        <dbReference type="SAM" id="MobiDB-lite"/>
    </source>
</evidence>
<keyword evidence="3" id="KW-1185">Reference proteome</keyword>
<proteinExistence type="predicted"/>
<reference evidence="2" key="1">
    <citation type="submission" date="2023-03" db="EMBL/GenBank/DDBJ databases">
        <title>Massive genome expansion in bonnet fungi (Mycena s.s.) driven by repeated elements and novel gene families across ecological guilds.</title>
        <authorList>
            <consortium name="Lawrence Berkeley National Laboratory"/>
            <person name="Harder C.B."/>
            <person name="Miyauchi S."/>
            <person name="Viragh M."/>
            <person name="Kuo A."/>
            <person name="Thoen E."/>
            <person name="Andreopoulos B."/>
            <person name="Lu D."/>
            <person name="Skrede I."/>
            <person name="Drula E."/>
            <person name="Henrissat B."/>
            <person name="Morin E."/>
            <person name="Kohler A."/>
            <person name="Barry K."/>
            <person name="LaButti K."/>
            <person name="Morin E."/>
            <person name="Salamov A."/>
            <person name="Lipzen A."/>
            <person name="Mereny Z."/>
            <person name="Hegedus B."/>
            <person name="Baldrian P."/>
            <person name="Stursova M."/>
            <person name="Weitz H."/>
            <person name="Taylor A."/>
            <person name="Grigoriev I.V."/>
            <person name="Nagy L.G."/>
            <person name="Martin F."/>
            <person name="Kauserud H."/>
        </authorList>
    </citation>
    <scope>NUCLEOTIDE SEQUENCE</scope>
    <source>
        <strain evidence="2">9284</strain>
    </source>
</reference>
<protein>
    <submittedName>
        <fullName evidence="2">Uncharacterized protein</fullName>
    </submittedName>
</protein>
<feature type="region of interest" description="Disordered" evidence="1">
    <location>
        <begin position="107"/>
        <end position="134"/>
    </location>
</feature>
<sequence length="256" mass="28821">MSRAEFEQVKSAFLGTLSIADGLRLYQSSDDGRRTQLADVGAAASRMVPFTQFVVDECEVNPVFKESLFTGRSLFHTLHNPKNDPKVSFPPAYDAFRKLIAAIHERRSAKKESLPKGPKKKPGPKNGERAGTIEVSDGKEAYFVNDAEPMVVDEDSSSKNAKRPSEKPANNNKGKKPTASMRSLLPLSPSSSLKHVDRGSNFENDAFAMRKRMYSIMVEIACLHEQFRSLLIRRQQLTEEGLFIRERLQMLVTFRR</sequence>
<comment type="caution">
    <text evidence="2">The sequence shown here is derived from an EMBL/GenBank/DDBJ whole genome shotgun (WGS) entry which is preliminary data.</text>
</comment>
<name>A0AAD7B5Z0_9AGAR</name>
<feature type="region of interest" description="Disordered" evidence="1">
    <location>
        <begin position="152"/>
        <end position="198"/>
    </location>
</feature>
<organism evidence="2 3">
    <name type="scientific">Roridomyces roridus</name>
    <dbReference type="NCBI Taxonomy" id="1738132"/>
    <lineage>
        <taxon>Eukaryota</taxon>
        <taxon>Fungi</taxon>
        <taxon>Dikarya</taxon>
        <taxon>Basidiomycota</taxon>
        <taxon>Agaricomycotina</taxon>
        <taxon>Agaricomycetes</taxon>
        <taxon>Agaricomycetidae</taxon>
        <taxon>Agaricales</taxon>
        <taxon>Marasmiineae</taxon>
        <taxon>Mycenaceae</taxon>
        <taxon>Roridomyces</taxon>
    </lineage>
</organism>
<dbReference type="AlphaFoldDB" id="A0AAD7B5Z0"/>
<accession>A0AAD7B5Z0</accession>
<evidence type="ECO:0000313" key="2">
    <source>
        <dbReference type="EMBL" id="KAJ7611153.1"/>
    </source>
</evidence>
<gene>
    <name evidence="2" type="ORF">FB45DRAFT_1037491</name>
</gene>
<feature type="compositionally biased region" description="Low complexity" evidence="1">
    <location>
        <begin position="183"/>
        <end position="193"/>
    </location>
</feature>
<evidence type="ECO:0000313" key="3">
    <source>
        <dbReference type="Proteomes" id="UP001221142"/>
    </source>
</evidence>
<dbReference type="EMBL" id="JARKIF010000033">
    <property type="protein sequence ID" value="KAJ7611153.1"/>
    <property type="molecule type" value="Genomic_DNA"/>
</dbReference>
<dbReference type="Proteomes" id="UP001221142">
    <property type="component" value="Unassembled WGS sequence"/>
</dbReference>